<evidence type="ECO:0000313" key="1">
    <source>
        <dbReference type="EMBL" id="KAB7732794.1"/>
    </source>
</evidence>
<dbReference type="Proteomes" id="UP000488299">
    <property type="component" value="Unassembled WGS sequence"/>
</dbReference>
<accession>A0A7J5U4M9</accession>
<evidence type="ECO:0000313" key="2">
    <source>
        <dbReference type="Proteomes" id="UP000488299"/>
    </source>
</evidence>
<sequence length="104" mass="11424">MFEMIRAQVFIDKDRIGEANLNVIDEYMGVLGGSMTASPEYKKYRMRVQAITISKGGANSEVFPFSIVIENGVVLQSIGGVTLIDSPQFGEFYVEIAGVDLLNL</sequence>
<gene>
    <name evidence="1" type="ORF">F5984_02255</name>
</gene>
<organism evidence="1 2">
    <name type="scientific">Rudanella paleaurantiibacter</name>
    <dbReference type="NCBI Taxonomy" id="2614655"/>
    <lineage>
        <taxon>Bacteria</taxon>
        <taxon>Pseudomonadati</taxon>
        <taxon>Bacteroidota</taxon>
        <taxon>Cytophagia</taxon>
        <taxon>Cytophagales</taxon>
        <taxon>Cytophagaceae</taxon>
        <taxon>Rudanella</taxon>
    </lineage>
</organism>
<reference evidence="1 2" key="1">
    <citation type="submission" date="2019-10" db="EMBL/GenBank/DDBJ databases">
        <title>Rudanella paleaurantiibacter sp. nov., isolated from sludge.</title>
        <authorList>
            <person name="Xu S.Q."/>
        </authorList>
    </citation>
    <scope>NUCLEOTIDE SEQUENCE [LARGE SCALE GENOMIC DNA]</scope>
    <source>
        <strain evidence="1 2">HX-22-17</strain>
    </source>
</reference>
<proteinExistence type="predicted"/>
<keyword evidence="2" id="KW-1185">Reference proteome</keyword>
<protein>
    <submittedName>
        <fullName evidence="1">Uncharacterized protein</fullName>
    </submittedName>
</protein>
<comment type="caution">
    <text evidence="1">The sequence shown here is derived from an EMBL/GenBank/DDBJ whole genome shotgun (WGS) entry which is preliminary data.</text>
</comment>
<dbReference type="RefSeq" id="WP_152122394.1">
    <property type="nucleotide sequence ID" value="NZ_WELI01000001.1"/>
</dbReference>
<dbReference type="EMBL" id="WELI01000001">
    <property type="protein sequence ID" value="KAB7732794.1"/>
    <property type="molecule type" value="Genomic_DNA"/>
</dbReference>
<name>A0A7J5U4M9_9BACT</name>
<dbReference type="AlphaFoldDB" id="A0A7J5U4M9"/>